<dbReference type="OrthoDB" id="9793837at2"/>
<keyword evidence="3" id="KW-1185">Reference proteome</keyword>
<dbReference type="Pfam" id="PF20376">
    <property type="entry name" value="DUF6671"/>
    <property type="match status" value="1"/>
</dbReference>
<feature type="domain" description="DUF6671" evidence="1">
    <location>
        <begin position="70"/>
        <end position="286"/>
    </location>
</feature>
<dbReference type="InterPro" id="IPR046612">
    <property type="entry name" value="DUF6671"/>
</dbReference>
<dbReference type="AlphaFoldDB" id="A0A5C6YQE2"/>
<protein>
    <recommendedName>
        <fullName evidence="1">DUF6671 domain-containing protein</fullName>
    </recommendedName>
</protein>
<gene>
    <name evidence="2" type="ORF">ESV24_08485</name>
</gene>
<organism evidence="2 3">
    <name type="scientific">Aequorivita lipolytica</name>
    <dbReference type="NCBI Taxonomy" id="153267"/>
    <lineage>
        <taxon>Bacteria</taxon>
        <taxon>Pseudomonadati</taxon>
        <taxon>Bacteroidota</taxon>
        <taxon>Flavobacteriia</taxon>
        <taxon>Flavobacteriales</taxon>
        <taxon>Flavobacteriaceae</taxon>
        <taxon>Aequorivita</taxon>
    </lineage>
</organism>
<comment type="caution">
    <text evidence="2">The sequence shown here is derived from an EMBL/GenBank/DDBJ whole genome shotgun (WGS) entry which is preliminary data.</text>
</comment>
<name>A0A5C6YQE2_9FLAO</name>
<reference evidence="2 3" key="1">
    <citation type="submission" date="2019-08" db="EMBL/GenBank/DDBJ databases">
        <title>Genome of Aequorivita lipolytica Y10-2 (type strain).</title>
        <authorList>
            <person name="Bowman J.P."/>
        </authorList>
    </citation>
    <scope>NUCLEOTIDE SEQUENCE [LARGE SCALE GENOMIC DNA]</scope>
    <source>
        <strain evidence="2 3">Y10-2</strain>
    </source>
</reference>
<dbReference type="EMBL" id="VORU01000006">
    <property type="protein sequence ID" value="TXD69074.1"/>
    <property type="molecule type" value="Genomic_DNA"/>
</dbReference>
<dbReference type="RefSeq" id="WP_111815952.1">
    <property type="nucleotide sequence ID" value="NZ_CBCRZQ010000005.1"/>
</dbReference>
<evidence type="ECO:0000313" key="3">
    <source>
        <dbReference type="Proteomes" id="UP000321945"/>
    </source>
</evidence>
<evidence type="ECO:0000313" key="2">
    <source>
        <dbReference type="EMBL" id="TXD69074.1"/>
    </source>
</evidence>
<accession>A0A5C6YQE2</accession>
<evidence type="ECO:0000259" key="1">
    <source>
        <dbReference type="Pfam" id="PF20376"/>
    </source>
</evidence>
<sequence length="286" mass="32105">MNKYTGVKIFKNRRVVIATMHAKEKVIAPLLEDEFNMKCLVPKGFNTDQFGTFSGEIERKSNPLETVRAKALAALSDCNETLVIASEGSFGPHPESPFVTGSEELVILIDIENNFEIIGRFFTEKTNFNHQKIEALFDLKEFTERIGFPEHGIIVKVRNKANSEIIHKDFKDFISLQSQVLEFLTGGNTISAETDMRAMNNPTRMLAIGLATKNLLININSLCPECNAPGFSIIEAMRGLRCQLCNLPTKGVKAYIFSCQKCAFTCERKKEGIPFQDPTFCDYCNP</sequence>
<proteinExistence type="predicted"/>
<dbReference type="Proteomes" id="UP000321945">
    <property type="component" value="Unassembled WGS sequence"/>
</dbReference>